<dbReference type="InterPro" id="IPR005846">
    <property type="entry name" value="A-D-PHexomutase_a/b/a-III"/>
</dbReference>
<keyword evidence="3" id="KW-0597">Phosphoprotein</keyword>
<feature type="domain" description="Alpha-D-phosphohexomutase C-terminal" evidence="8">
    <location>
        <begin position="504"/>
        <end position="559"/>
    </location>
</feature>
<sequence>MDTAVLKKAQAWATNPVFDAQFKAEIQGLIDQKQEAELTDRFYQDLEFGTGGLRGVIGAGSNRMNIYTVRRATQGLADHIQATVKGNKSVAIAYDCRRFSPEFSKEAAGVLAANGVKVYLFDRLRPTPMLSFAVRYLKATAGIVVTASHNPPEYNGYKVSWSDGCQVSEPDDQAIIDRVNALDFKEIKHLDFETAKKQGLVEIIGSIVDEAYYKLVLGLSLGNKAIYKNYGVVYTPLHGAGNVPVQEVLKRAGFEKVSVVPSQEKPNGEFPTVSYPNPEDPKAMAEAQKIAGPNDQLILANDPDSDRIGVMARHKGEWVKLNGNQIGQLLLHFYLSELAKSGRLPKSGHYVTTIVTSGLGAKIAQASGLKVHEVLTGFKYIGAVMRELDKDPAQSFVFGTEESHGYLFGDFVRDKDGVSANMIFAEMAAQLASQGKSVLDQLDLIHQEFGYHSDELINLTFKGQQGADQIQKILLTLRKSPPKEIGGVQVTEIRDYQNQSILDAKAQVIGKLNLPKSNVLAFYLSDGSRITARPSGTEPKVKFYFNLTGPDQAELEAQKVRYVKDFTHLVETI</sequence>
<dbReference type="SUPFAM" id="SSF53738">
    <property type="entry name" value="Phosphoglucomutase, first 3 domains"/>
    <property type="match status" value="3"/>
</dbReference>
<dbReference type="Gene3D" id="3.40.120.10">
    <property type="entry name" value="Alpha-D-Glucose-1,6-Bisphosphate, subunit A, domain 3"/>
    <property type="match status" value="3"/>
</dbReference>
<dbReference type="InterPro" id="IPR016066">
    <property type="entry name" value="A-D-PHexomutase_CS"/>
</dbReference>
<dbReference type="Gene3D" id="3.30.310.50">
    <property type="entry name" value="Alpha-D-phosphohexomutase, C-terminal domain"/>
    <property type="match status" value="1"/>
</dbReference>
<dbReference type="GO" id="GO:0008973">
    <property type="term" value="F:phosphopentomutase activity"/>
    <property type="evidence" value="ECO:0007669"/>
    <property type="project" value="TreeGrafter"/>
</dbReference>
<evidence type="ECO:0000313" key="13">
    <source>
        <dbReference type="Proteomes" id="UP000178449"/>
    </source>
</evidence>
<dbReference type="PROSITE" id="PS00710">
    <property type="entry name" value="PGM_PMM"/>
    <property type="match status" value="1"/>
</dbReference>
<dbReference type="Pfam" id="PF02880">
    <property type="entry name" value="PGM_PMM_III"/>
    <property type="match status" value="1"/>
</dbReference>
<organism evidence="12 13">
    <name type="scientific">Candidatus Lambdaproteobacteria bacterium RIFOXYD2_FULL_50_16</name>
    <dbReference type="NCBI Taxonomy" id="1817772"/>
    <lineage>
        <taxon>Bacteria</taxon>
        <taxon>Pseudomonadati</taxon>
        <taxon>Pseudomonadota</taxon>
        <taxon>Candidatus Lambdaproteobacteria</taxon>
    </lineage>
</organism>
<dbReference type="InterPro" id="IPR005844">
    <property type="entry name" value="A-D-PHexomutase_a/b/a-I"/>
</dbReference>
<dbReference type="EMBL" id="MFNE01000030">
    <property type="protein sequence ID" value="OGG94988.1"/>
    <property type="molecule type" value="Genomic_DNA"/>
</dbReference>
<evidence type="ECO:0000256" key="5">
    <source>
        <dbReference type="ARBA" id="ARBA00022842"/>
    </source>
</evidence>
<dbReference type="InterPro" id="IPR016055">
    <property type="entry name" value="A-D-PHexomutase_a/b/a-I/II/III"/>
</dbReference>
<dbReference type="GO" id="GO:0005975">
    <property type="term" value="P:carbohydrate metabolic process"/>
    <property type="evidence" value="ECO:0007669"/>
    <property type="project" value="InterPro"/>
</dbReference>
<evidence type="ECO:0000256" key="1">
    <source>
        <dbReference type="ARBA" id="ARBA00001946"/>
    </source>
</evidence>
<dbReference type="InterPro" id="IPR036900">
    <property type="entry name" value="A-D-PHexomutase_C_sf"/>
</dbReference>
<dbReference type="InterPro" id="IPR005843">
    <property type="entry name" value="A-D-PHexomutase_C"/>
</dbReference>
<evidence type="ECO:0000256" key="4">
    <source>
        <dbReference type="ARBA" id="ARBA00022723"/>
    </source>
</evidence>
<dbReference type="Pfam" id="PF00408">
    <property type="entry name" value="PGM_PMM_IV"/>
    <property type="match status" value="1"/>
</dbReference>
<keyword evidence="4 7" id="KW-0479">Metal-binding</keyword>
<protein>
    <recommendedName>
        <fullName evidence="14">Phosphoglucomutase</fullName>
    </recommendedName>
</protein>
<dbReference type="PANTHER" id="PTHR45745:SF1">
    <property type="entry name" value="PHOSPHOGLUCOMUTASE 2B-RELATED"/>
    <property type="match status" value="1"/>
</dbReference>
<comment type="cofactor">
    <cofactor evidence="1">
        <name>Mg(2+)</name>
        <dbReference type="ChEBI" id="CHEBI:18420"/>
    </cofactor>
</comment>
<evidence type="ECO:0000259" key="10">
    <source>
        <dbReference type="Pfam" id="PF02879"/>
    </source>
</evidence>
<keyword evidence="5 7" id="KW-0460">Magnesium</keyword>
<evidence type="ECO:0000313" key="12">
    <source>
        <dbReference type="EMBL" id="OGG94988.1"/>
    </source>
</evidence>
<comment type="caution">
    <text evidence="12">The sequence shown here is derived from an EMBL/GenBank/DDBJ whole genome shotgun (WGS) entry which is preliminary data.</text>
</comment>
<feature type="domain" description="Alpha-D-phosphohexomutase alpha/beta/alpha" evidence="11">
    <location>
        <begin position="322"/>
        <end position="442"/>
    </location>
</feature>
<evidence type="ECO:0000256" key="6">
    <source>
        <dbReference type="ARBA" id="ARBA00023235"/>
    </source>
</evidence>
<accession>A0A1F6GA53</accession>
<dbReference type="Pfam" id="PF02879">
    <property type="entry name" value="PGM_PMM_II"/>
    <property type="match status" value="1"/>
</dbReference>
<dbReference type="CDD" id="cd05799">
    <property type="entry name" value="PGM2"/>
    <property type="match status" value="1"/>
</dbReference>
<dbReference type="AlphaFoldDB" id="A0A1F6GA53"/>
<evidence type="ECO:0000259" key="11">
    <source>
        <dbReference type="Pfam" id="PF02880"/>
    </source>
</evidence>
<dbReference type="InterPro" id="IPR005845">
    <property type="entry name" value="A-D-PHexomutase_a/b/a-II"/>
</dbReference>
<evidence type="ECO:0000256" key="2">
    <source>
        <dbReference type="ARBA" id="ARBA00010231"/>
    </source>
</evidence>
<feature type="domain" description="Alpha-D-phosphohexomutase alpha/beta/alpha" evidence="10">
    <location>
        <begin position="228"/>
        <end position="314"/>
    </location>
</feature>
<evidence type="ECO:0008006" key="14">
    <source>
        <dbReference type="Google" id="ProtNLM"/>
    </source>
</evidence>
<dbReference type="GO" id="GO:0000287">
    <property type="term" value="F:magnesium ion binding"/>
    <property type="evidence" value="ECO:0007669"/>
    <property type="project" value="InterPro"/>
</dbReference>
<evidence type="ECO:0000259" key="8">
    <source>
        <dbReference type="Pfam" id="PF00408"/>
    </source>
</evidence>
<keyword evidence="6" id="KW-0413">Isomerase</keyword>
<dbReference type="PANTHER" id="PTHR45745">
    <property type="entry name" value="PHOSPHOMANNOMUTASE 45A"/>
    <property type="match status" value="1"/>
</dbReference>
<feature type="domain" description="Alpha-D-phosphohexomutase alpha/beta/alpha" evidence="9">
    <location>
        <begin position="47"/>
        <end position="185"/>
    </location>
</feature>
<dbReference type="Proteomes" id="UP000178449">
    <property type="component" value="Unassembled WGS sequence"/>
</dbReference>
<reference evidence="12 13" key="1">
    <citation type="journal article" date="2016" name="Nat. Commun.">
        <title>Thousands of microbial genomes shed light on interconnected biogeochemical processes in an aquifer system.</title>
        <authorList>
            <person name="Anantharaman K."/>
            <person name="Brown C.T."/>
            <person name="Hug L.A."/>
            <person name="Sharon I."/>
            <person name="Castelle C.J."/>
            <person name="Probst A.J."/>
            <person name="Thomas B.C."/>
            <person name="Singh A."/>
            <person name="Wilkins M.J."/>
            <person name="Karaoz U."/>
            <person name="Brodie E.L."/>
            <person name="Williams K.H."/>
            <person name="Hubbard S.S."/>
            <person name="Banfield J.F."/>
        </authorList>
    </citation>
    <scope>NUCLEOTIDE SEQUENCE [LARGE SCALE GENOMIC DNA]</scope>
</reference>
<evidence type="ECO:0000256" key="7">
    <source>
        <dbReference type="RuleBase" id="RU004326"/>
    </source>
</evidence>
<dbReference type="STRING" id="1817772.A2527_06515"/>
<comment type="similarity">
    <text evidence="2 7">Belongs to the phosphohexose mutase family.</text>
</comment>
<dbReference type="Pfam" id="PF02878">
    <property type="entry name" value="PGM_PMM_I"/>
    <property type="match status" value="1"/>
</dbReference>
<dbReference type="SUPFAM" id="SSF55957">
    <property type="entry name" value="Phosphoglucomutase, C-terminal domain"/>
    <property type="match status" value="1"/>
</dbReference>
<dbReference type="GO" id="GO:0006166">
    <property type="term" value="P:purine ribonucleoside salvage"/>
    <property type="evidence" value="ECO:0007669"/>
    <property type="project" value="TreeGrafter"/>
</dbReference>
<proteinExistence type="inferred from homology"/>
<evidence type="ECO:0000256" key="3">
    <source>
        <dbReference type="ARBA" id="ARBA00022553"/>
    </source>
</evidence>
<name>A0A1F6GA53_9PROT</name>
<evidence type="ECO:0000259" key="9">
    <source>
        <dbReference type="Pfam" id="PF02878"/>
    </source>
</evidence>
<gene>
    <name evidence="12" type="ORF">A2527_06515</name>
</gene>